<dbReference type="PROSITE" id="PS50082">
    <property type="entry name" value="WD_REPEATS_2"/>
    <property type="match status" value="2"/>
</dbReference>
<accession>A0A5C3DXQ2</accession>
<sequence>MMVSPPSSPSVLASTSRHNIIQPHHPSQHHQQKSLRLFLGHQSDEEASSDCDFDFHHNDEEDDSDSDESSFAQASGSRLQPGRLPRAVQQSPTRRAVSRWTYDDNEVGIHETLSPNKRQVKKLRMGTSPRQAPIFAVQTAKQQAATTAAIPTTPTKRQKGFLVRGNVTPSRAFSIFKAAKHRSQQRQQHGLMTPPTSSPLRPIILDSFDDLDDNLDASPSRNRIRPITSISSSPSSLCVDRSYTLTHSSHKRSALISTSSQLSSSAFKPSAFAGGVNRHPSLPQALHSLRTRQPLLSSNGLLSTVRHFSAARTPIIDTTSFLETFVSPSSCVFQIPRSSDEEILSHPISAAYSYSSRSVNPSAQWLAVGDDEGRITLLNTLPWQDESAERFASNPQWQASSSSAIFEVVWRFDDRSILSGASDFSIRSWDTEYQKCTAQFEGHTGSPRTIVYDPTTNGDGGCGMVFASAGRDGTIRIWDARASSRGHVISGEGDAEWVGVKPVLTIDAAHSTVAPTGAAGGVKGRKQQRNGAMAGGRGRKKLQQQPLPAGITALSYLPDGQGHKLLSGGSANGIIKCWDLRHVRQSQPTAPVSQVDTQEFPQTPVPSTWQTLDLSLLTPISTTGLGSFRRAHGISQIISSSTSLYASCTGGKIYSLPLSTFLDSHLTQTEVQTLYDPVQCQNTLFSRMALFDDRFLAVGCNTGNVALWDVTTPRSQSKMHETVSERDTEEERRAAREMEAGFAHRSQQQGVAVLTEGHAKNTEVNAVAWANGPNGPTLSSVGDDTKIRTWFADRGMRDGLTQAACE</sequence>
<evidence type="ECO:0000256" key="1">
    <source>
        <dbReference type="ARBA" id="ARBA00004906"/>
    </source>
</evidence>
<evidence type="ECO:0000313" key="8">
    <source>
        <dbReference type="EMBL" id="SPO23234.1"/>
    </source>
</evidence>
<dbReference type="SUPFAM" id="SSF50978">
    <property type="entry name" value="WD40 repeat-like"/>
    <property type="match status" value="1"/>
</dbReference>
<gene>
    <name evidence="8" type="ORF">UTRI_01912</name>
</gene>
<dbReference type="PROSITE" id="PS50294">
    <property type="entry name" value="WD_REPEATS_REGION"/>
    <property type="match status" value="1"/>
</dbReference>
<keyword evidence="9" id="KW-1185">Reference proteome</keyword>
<dbReference type="PANTHER" id="PTHR22852:SF0">
    <property type="entry name" value="DENTICLELESS PROTEIN HOMOLOG"/>
    <property type="match status" value="1"/>
</dbReference>
<feature type="repeat" description="WD" evidence="6">
    <location>
        <begin position="440"/>
        <end position="488"/>
    </location>
</feature>
<dbReference type="InterPro" id="IPR015943">
    <property type="entry name" value="WD40/YVTN_repeat-like_dom_sf"/>
</dbReference>
<protein>
    <submittedName>
        <fullName evidence="8">Uncharacterized protein</fullName>
    </submittedName>
</protein>
<organism evidence="8 9">
    <name type="scientific">Ustilago trichophora</name>
    <dbReference type="NCBI Taxonomy" id="86804"/>
    <lineage>
        <taxon>Eukaryota</taxon>
        <taxon>Fungi</taxon>
        <taxon>Dikarya</taxon>
        <taxon>Basidiomycota</taxon>
        <taxon>Ustilaginomycotina</taxon>
        <taxon>Ustilaginomycetes</taxon>
        <taxon>Ustilaginales</taxon>
        <taxon>Ustilaginaceae</taxon>
        <taxon>Ustilago</taxon>
    </lineage>
</organism>
<evidence type="ECO:0000313" key="9">
    <source>
        <dbReference type="Proteomes" id="UP000324022"/>
    </source>
</evidence>
<dbReference type="PROSITE" id="PS00678">
    <property type="entry name" value="WD_REPEATS_1"/>
    <property type="match status" value="1"/>
</dbReference>
<dbReference type="OrthoDB" id="2096344at2759"/>
<evidence type="ECO:0000256" key="6">
    <source>
        <dbReference type="PROSITE-ProRule" id="PRU00221"/>
    </source>
</evidence>
<dbReference type="GO" id="GO:0043161">
    <property type="term" value="P:proteasome-mediated ubiquitin-dependent protein catabolic process"/>
    <property type="evidence" value="ECO:0007669"/>
    <property type="project" value="TreeGrafter"/>
</dbReference>
<dbReference type="PANTHER" id="PTHR22852">
    <property type="entry name" value="LETHAL 2 DENTICLELESS PROTEIN RETINOIC ACID-REGULATED NUCLEAR MATRIX-ASSOCIATED PROTEIN"/>
    <property type="match status" value="1"/>
</dbReference>
<dbReference type="InterPro" id="IPR036322">
    <property type="entry name" value="WD40_repeat_dom_sf"/>
</dbReference>
<reference evidence="8 9" key="1">
    <citation type="submission" date="2018-03" db="EMBL/GenBank/DDBJ databases">
        <authorList>
            <person name="Guldener U."/>
        </authorList>
    </citation>
    <scope>NUCLEOTIDE SEQUENCE [LARGE SCALE GENOMIC DNA]</scope>
    <source>
        <strain evidence="8 9">NBRC100155</strain>
    </source>
</reference>
<dbReference type="EMBL" id="OOIN01000005">
    <property type="protein sequence ID" value="SPO23234.1"/>
    <property type="molecule type" value="Genomic_DNA"/>
</dbReference>
<dbReference type="AlphaFoldDB" id="A0A5C3DXQ2"/>
<dbReference type="InterPro" id="IPR001680">
    <property type="entry name" value="WD40_rpt"/>
</dbReference>
<feature type="region of interest" description="Disordered" evidence="7">
    <location>
        <begin position="516"/>
        <end position="544"/>
    </location>
</feature>
<evidence type="ECO:0000256" key="2">
    <source>
        <dbReference type="ARBA" id="ARBA00022574"/>
    </source>
</evidence>
<comment type="similarity">
    <text evidence="5">Belongs to the WD repeat cdt2 family.</text>
</comment>
<name>A0A5C3DXQ2_9BASI</name>
<dbReference type="Pfam" id="PF00400">
    <property type="entry name" value="WD40"/>
    <property type="match status" value="3"/>
</dbReference>
<dbReference type="InterPro" id="IPR051865">
    <property type="entry name" value="WD-repeat_CDT2_adapter"/>
</dbReference>
<evidence type="ECO:0000256" key="5">
    <source>
        <dbReference type="ARBA" id="ARBA00038344"/>
    </source>
</evidence>
<keyword evidence="2 6" id="KW-0853">WD repeat</keyword>
<keyword evidence="3" id="KW-0677">Repeat</keyword>
<proteinExistence type="inferred from homology"/>
<dbReference type="Gene3D" id="2.130.10.10">
    <property type="entry name" value="YVTN repeat-like/Quinoprotein amine dehydrogenase"/>
    <property type="match status" value="2"/>
</dbReference>
<evidence type="ECO:0000256" key="7">
    <source>
        <dbReference type="SAM" id="MobiDB-lite"/>
    </source>
</evidence>
<dbReference type="SMART" id="SM00320">
    <property type="entry name" value="WD40"/>
    <property type="match status" value="5"/>
</dbReference>
<keyword evidence="4" id="KW-0833">Ubl conjugation pathway</keyword>
<dbReference type="GO" id="GO:0030674">
    <property type="term" value="F:protein-macromolecule adaptor activity"/>
    <property type="evidence" value="ECO:0007669"/>
    <property type="project" value="TreeGrafter"/>
</dbReference>
<dbReference type="Proteomes" id="UP000324022">
    <property type="component" value="Unassembled WGS sequence"/>
</dbReference>
<dbReference type="InterPro" id="IPR019775">
    <property type="entry name" value="WD40_repeat_CS"/>
</dbReference>
<dbReference type="GO" id="GO:0005634">
    <property type="term" value="C:nucleus"/>
    <property type="evidence" value="ECO:0007669"/>
    <property type="project" value="TreeGrafter"/>
</dbReference>
<evidence type="ECO:0000256" key="3">
    <source>
        <dbReference type="ARBA" id="ARBA00022737"/>
    </source>
</evidence>
<feature type="repeat" description="WD" evidence="6">
    <location>
        <begin position="398"/>
        <end position="439"/>
    </location>
</feature>
<evidence type="ECO:0000256" key="4">
    <source>
        <dbReference type="ARBA" id="ARBA00022786"/>
    </source>
</evidence>
<feature type="region of interest" description="Disordered" evidence="7">
    <location>
        <begin position="1"/>
        <end position="97"/>
    </location>
</feature>
<comment type="pathway">
    <text evidence="1">Protein modification; protein ubiquitination.</text>
</comment>